<evidence type="ECO:0000259" key="1">
    <source>
        <dbReference type="SMART" id="SM00256"/>
    </source>
</evidence>
<dbReference type="EnsemblPlants" id="TraesCS7B02G022600.1">
    <property type="protein sequence ID" value="TraesCS7B02G022600.1.cds1"/>
    <property type="gene ID" value="TraesCS7B02G022600"/>
</dbReference>
<dbReference type="InterPro" id="IPR055290">
    <property type="entry name" value="At3g26010-like"/>
</dbReference>
<dbReference type="Gene3D" id="1.20.1280.50">
    <property type="match status" value="1"/>
</dbReference>
<reference evidence="2" key="2">
    <citation type="submission" date="2018-10" db="UniProtKB">
        <authorList>
            <consortium name="EnsemblPlants"/>
        </authorList>
    </citation>
    <scope>IDENTIFICATION</scope>
</reference>
<dbReference type="Gramene" id="TraesCLE_scaffold_036935_01G000100.1">
    <property type="protein sequence ID" value="TraesCLE_scaffold_036935_01G000100.1"/>
    <property type="gene ID" value="TraesCLE_scaffold_036935_01G000100"/>
</dbReference>
<dbReference type="Pfam" id="PF24750">
    <property type="entry name" value="b-prop_At3g26010-like"/>
    <property type="match status" value="1"/>
</dbReference>
<reference evidence="2" key="1">
    <citation type="submission" date="2018-08" db="EMBL/GenBank/DDBJ databases">
        <authorList>
            <person name="Rossello M."/>
        </authorList>
    </citation>
    <scope>NUCLEOTIDE SEQUENCE [LARGE SCALE GENOMIC DNA]</scope>
    <source>
        <strain evidence="2">cv. Chinese Spring</strain>
    </source>
</reference>
<dbReference type="Proteomes" id="UP000019116">
    <property type="component" value="Chromosome 7B"/>
</dbReference>
<sequence>MADGSKDVSRRRNPADKLTEDLLVEILSPLPYKSLCRFKCVSKRWRGIISHPDHRKALPQHHLHDLAGFLYSSRSPDYLLIRNFTHVSTGGRPPMDPSLPFLPNCDRFNLLDSCNGLLLCSRFETADSRAFDYVLCNPATEKWLALPLPRFFSKWQTARLGFDPAVSSHFHVFQFLEDGADTDDDVDDSDGHVKGVEIYSSKTGAWSHKDSGWGFPARILSLSAFGKGFLHLVTIEPAVVVAVDVEGTTWRVIPMPCNLFGPEIDLAVGFTDLSQGRLYLANIDHRDGHKLLIWVLEDYGSEVWVLKHSVRPFDLFGVKYVHQGIRFHIVAHHPQRNMIFLVFGHDKVLVSYEMDSGKVQFIRDLGNGSMGPYRPYVPLYSEELADWN</sequence>
<dbReference type="InterPro" id="IPR036047">
    <property type="entry name" value="F-box-like_dom_sf"/>
</dbReference>
<protein>
    <recommendedName>
        <fullName evidence="1">F-box domain-containing protein</fullName>
    </recommendedName>
</protein>
<feature type="domain" description="F-box" evidence="1">
    <location>
        <begin position="18"/>
        <end position="58"/>
    </location>
</feature>
<dbReference type="AlphaFoldDB" id="A0A3B6SDD1"/>
<dbReference type="Gramene" id="TraesCS7B03G0060900.1">
    <property type="protein sequence ID" value="TraesCS7B03G0060900.1.CDS1"/>
    <property type="gene ID" value="TraesCS7B03G0060900"/>
</dbReference>
<dbReference type="OrthoDB" id="581708at2759"/>
<evidence type="ECO:0000313" key="2">
    <source>
        <dbReference type="EnsemblPlants" id="TraesCS7B02G022600.1.cds1"/>
    </source>
</evidence>
<accession>A0A3B6SDD1</accession>
<proteinExistence type="predicted"/>
<dbReference type="NCBIfam" id="TIGR01640">
    <property type="entry name" value="F_box_assoc_1"/>
    <property type="match status" value="1"/>
</dbReference>
<dbReference type="Gramene" id="TraesSYM5B03G02952860.1">
    <property type="protein sequence ID" value="TraesSYM5B03G02952860.1.CDS1"/>
    <property type="gene ID" value="TraesSYM5B03G02952860"/>
</dbReference>
<organism evidence="2">
    <name type="scientific">Triticum aestivum</name>
    <name type="common">Wheat</name>
    <dbReference type="NCBI Taxonomy" id="4565"/>
    <lineage>
        <taxon>Eukaryota</taxon>
        <taxon>Viridiplantae</taxon>
        <taxon>Streptophyta</taxon>
        <taxon>Embryophyta</taxon>
        <taxon>Tracheophyta</taxon>
        <taxon>Spermatophyta</taxon>
        <taxon>Magnoliopsida</taxon>
        <taxon>Liliopsida</taxon>
        <taxon>Poales</taxon>
        <taxon>Poaceae</taxon>
        <taxon>BOP clade</taxon>
        <taxon>Pooideae</taxon>
        <taxon>Triticodae</taxon>
        <taxon>Triticeae</taxon>
        <taxon>Triticinae</taxon>
        <taxon>Triticum</taxon>
    </lineage>
</organism>
<dbReference type="GeneID" id="123161497"/>
<dbReference type="Gramene" id="TraesSTA7B03G04045220.1">
    <property type="protein sequence ID" value="TraesSTA7B03G04045220.1.CDS1"/>
    <property type="gene ID" value="TraesSTA7B03G04045220"/>
</dbReference>
<dbReference type="InterPro" id="IPR001810">
    <property type="entry name" value="F-box_dom"/>
</dbReference>
<dbReference type="Gramene" id="TraesLDM7B03G04052970.1">
    <property type="protein sequence ID" value="TraesLDM7B03G04052970.1.CDS1"/>
    <property type="gene ID" value="TraesLDM7B03G04052970"/>
</dbReference>
<dbReference type="Gramene" id="TraesCS7B02G022600.1">
    <property type="protein sequence ID" value="TraesCS7B02G022600.1.cds1"/>
    <property type="gene ID" value="TraesCS7B02G022600"/>
</dbReference>
<name>A0A3B6SDD1_WHEAT</name>
<dbReference type="Pfam" id="PF00646">
    <property type="entry name" value="F-box"/>
    <property type="match status" value="1"/>
</dbReference>
<dbReference type="Gramene" id="TraesJAG7B03G04032430.1">
    <property type="protein sequence ID" value="TraesJAG7B03G04032430.1.CDS1"/>
    <property type="gene ID" value="TraesJAG7B03G04032430"/>
</dbReference>
<dbReference type="Gramene" id="TraesNOR7B03G04094400.1">
    <property type="protein sequence ID" value="TraesNOR7B03G04094400.1.CDS1"/>
    <property type="gene ID" value="TraesNOR7B03G04094400"/>
</dbReference>
<dbReference type="Gramene" id="TraesLAC7B03G04002190.1">
    <property type="protein sequence ID" value="TraesLAC7B03G04002190.1.CDS1"/>
    <property type="gene ID" value="TraesLAC7B03G04002190"/>
</dbReference>
<evidence type="ECO:0000313" key="3">
    <source>
        <dbReference type="Proteomes" id="UP000019116"/>
    </source>
</evidence>
<dbReference type="PANTHER" id="PTHR35546:SF50">
    <property type="entry name" value="F-BOX DOMAIN-CONTAINING PROTEIN"/>
    <property type="match status" value="1"/>
</dbReference>
<keyword evidence="3" id="KW-1185">Reference proteome</keyword>
<gene>
    <name evidence="2" type="primary">LOC123161497</name>
</gene>
<dbReference type="SMART" id="SM00256">
    <property type="entry name" value="FBOX"/>
    <property type="match status" value="1"/>
</dbReference>
<dbReference type="CDD" id="cd22157">
    <property type="entry name" value="F-box_AtFBW1-like"/>
    <property type="match status" value="1"/>
</dbReference>
<dbReference type="STRING" id="4565.A0A3B6SDD1"/>
<dbReference type="InterPro" id="IPR056592">
    <property type="entry name" value="Beta-prop_At3g26010-like"/>
</dbReference>
<dbReference type="SUPFAM" id="SSF81383">
    <property type="entry name" value="F-box domain"/>
    <property type="match status" value="1"/>
</dbReference>
<dbReference type="PANTHER" id="PTHR35546">
    <property type="entry name" value="F-BOX PROTEIN INTERACTION DOMAIN PROTEIN-RELATED"/>
    <property type="match status" value="1"/>
</dbReference>
<dbReference type="InterPro" id="IPR017451">
    <property type="entry name" value="F-box-assoc_interact_dom"/>
</dbReference>
<dbReference type="RefSeq" id="XP_044435258.1">
    <property type="nucleotide sequence ID" value="XM_044579323.1"/>
</dbReference>
<dbReference type="Gramene" id="TraesPARA_EIv1.0_2371690.1">
    <property type="protein sequence ID" value="TraesPARA_EIv1.0_2371690.1.CDS1"/>
    <property type="gene ID" value="TraesPARA_EIv1.0_2371690"/>
</dbReference>
<dbReference type="KEGG" id="taes:123161497"/>
<dbReference type="OMA" id="DNGWGCI"/>